<evidence type="ECO:0000313" key="3">
    <source>
        <dbReference type="Proteomes" id="UP000192596"/>
    </source>
</evidence>
<dbReference type="EMBL" id="NAJO01000013">
    <property type="protein sequence ID" value="OQO07836.1"/>
    <property type="molecule type" value="Genomic_DNA"/>
</dbReference>
<proteinExistence type="predicted"/>
<evidence type="ECO:0000259" key="1">
    <source>
        <dbReference type="Pfam" id="PF08241"/>
    </source>
</evidence>
<dbReference type="InParanoid" id="A0A1V8T8U7"/>
<sequence length="268" mass="29361">MAILTSGMPLAQRVALISENVTGPPGAEMLRLSNMASCEEVTVLDNASGAGILVSHLIDLAATAPGLQLQRLVAGDLDPEAIRYVKERQQAQLIIPFPDASFTHVFANFGILFSFEDGKALSETYRVLQTDGTAGFTTWKGIKWWADLAKPAFAKYLPDAPGLPAPEDIFPSPGWKDPNLILKKMDQAGFVDVKVTEFHFAPKVVPEEFCEATAALVKLIAKRAWSEADFRRYAGELEGAMLRCYQDDFGEGKKQVRMTALITIGKKR</sequence>
<dbReference type="GO" id="GO:0008757">
    <property type="term" value="F:S-adenosylmethionine-dependent methyltransferase activity"/>
    <property type="evidence" value="ECO:0007669"/>
    <property type="project" value="InterPro"/>
</dbReference>
<dbReference type="AlphaFoldDB" id="A0A1V8T8U7"/>
<gene>
    <name evidence="2" type="ORF">B0A48_06627</name>
</gene>
<reference evidence="3" key="1">
    <citation type="submission" date="2017-03" db="EMBL/GenBank/DDBJ databases">
        <title>Genomes of endolithic fungi from Antarctica.</title>
        <authorList>
            <person name="Coleine C."/>
            <person name="Masonjones S."/>
            <person name="Stajich J.E."/>
        </authorList>
    </citation>
    <scope>NUCLEOTIDE SEQUENCE [LARGE SCALE GENOMIC DNA]</scope>
    <source>
        <strain evidence="3">CCFEE 5527</strain>
    </source>
</reference>
<name>A0A1V8T8U7_9PEZI</name>
<dbReference type="Gene3D" id="3.40.50.150">
    <property type="entry name" value="Vaccinia Virus protein VP39"/>
    <property type="match status" value="1"/>
</dbReference>
<evidence type="ECO:0000313" key="2">
    <source>
        <dbReference type="EMBL" id="OQO07836.1"/>
    </source>
</evidence>
<comment type="caution">
    <text evidence="2">The sequence shown here is derived from an EMBL/GenBank/DDBJ whole genome shotgun (WGS) entry which is preliminary data.</text>
</comment>
<dbReference type="InterPro" id="IPR029063">
    <property type="entry name" value="SAM-dependent_MTases_sf"/>
</dbReference>
<accession>A0A1V8T8U7</accession>
<dbReference type="Proteomes" id="UP000192596">
    <property type="component" value="Unassembled WGS sequence"/>
</dbReference>
<feature type="domain" description="Methyltransferase type 11" evidence="1">
    <location>
        <begin position="45"/>
        <end position="133"/>
    </location>
</feature>
<dbReference type="STRING" id="1507870.A0A1V8T8U7"/>
<organism evidence="2 3">
    <name type="scientific">Cryoendolithus antarcticus</name>
    <dbReference type="NCBI Taxonomy" id="1507870"/>
    <lineage>
        <taxon>Eukaryota</taxon>
        <taxon>Fungi</taxon>
        <taxon>Dikarya</taxon>
        <taxon>Ascomycota</taxon>
        <taxon>Pezizomycotina</taxon>
        <taxon>Dothideomycetes</taxon>
        <taxon>Dothideomycetidae</taxon>
        <taxon>Cladosporiales</taxon>
        <taxon>Cladosporiaceae</taxon>
        <taxon>Cryoendolithus</taxon>
    </lineage>
</organism>
<dbReference type="Pfam" id="PF08241">
    <property type="entry name" value="Methyltransf_11"/>
    <property type="match status" value="1"/>
</dbReference>
<dbReference type="SUPFAM" id="SSF53335">
    <property type="entry name" value="S-adenosyl-L-methionine-dependent methyltransferases"/>
    <property type="match status" value="1"/>
</dbReference>
<dbReference type="OrthoDB" id="2013972at2759"/>
<keyword evidence="3" id="KW-1185">Reference proteome</keyword>
<dbReference type="InterPro" id="IPR013216">
    <property type="entry name" value="Methyltransf_11"/>
</dbReference>
<protein>
    <recommendedName>
        <fullName evidence="1">Methyltransferase type 11 domain-containing protein</fullName>
    </recommendedName>
</protein>